<gene>
    <name evidence="2" type="ORF">D5R55_07225</name>
</gene>
<evidence type="ECO:0000313" key="3">
    <source>
        <dbReference type="Proteomes" id="UP000277191"/>
    </source>
</evidence>
<evidence type="ECO:0000256" key="1">
    <source>
        <dbReference type="SAM" id="MobiDB-lite"/>
    </source>
</evidence>
<sequence length="60" mass="6395">MDEVRRACVYATASRADSRAYRTEPEVNNKIVTPTGVNGEAGRLGQLQAAAAPPVSPRQP</sequence>
<feature type="compositionally biased region" description="Low complexity" evidence="1">
    <location>
        <begin position="41"/>
        <end position="53"/>
    </location>
</feature>
<feature type="region of interest" description="Disordered" evidence="1">
    <location>
        <begin position="31"/>
        <end position="60"/>
    </location>
</feature>
<accession>A0A3Q9F212</accession>
<dbReference type="Proteomes" id="UP000277191">
    <property type="component" value="Chromosome 1"/>
</dbReference>
<dbReference type="EMBL" id="CP034545">
    <property type="protein sequence ID" value="AZQ50807.1"/>
    <property type="molecule type" value="Genomic_DNA"/>
</dbReference>
<reference evidence="2 3" key="1">
    <citation type="submission" date="2018-12" db="EMBL/GenBank/DDBJ databases">
        <title>Cadmium resistance mechanism in endophytic bacteria Burkholderia cenocepacia YG-3.</title>
        <authorList>
            <person name="Zhang X."/>
            <person name="Wang X."/>
            <person name="Zhu Y."/>
        </authorList>
    </citation>
    <scope>NUCLEOTIDE SEQUENCE [LARGE SCALE GENOMIC DNA]</scope>
    <source>
        <strain evidence="2 3">YG-3</strain>
    </source>
</reference>
<protein>
    <submittedName>
        <fullName evidence="2">Uncharacterized protein</fullName>
    </submittedName>
</protein>
<organism evidence="2 3">
    <name type="scientific">Burkholderia cenocepacia</name>
    <dbReference type="NCBI Taxonomy" id="95486"/>
    <lineage>
        <taxon>Bacteria</taxon>
        <taxon>Pseudomonadati</taxon>
        <taxon>Pseudomonadota</taxon>
        <taxon>Betaproteobacteria</taxon>
        <taxon>Burkholderiales</taxon>
        <taxon>Burkholderiaceae</taxon>
        <taxon>Burkholderia</taxon>
        <taxon>Burkholderia cepacia complex</taxon>
    </lineage>
</organism>
<proteinExistence type="predicted"/>
<name>A0A3Q9F212_9BURK</name>
<evidence type="ECO:0000313" key="2">
    <source>
        <dbReference type="EMBL" id="AZQ50807.1"/>
    </source>
</evidence>
<dbReference type="AlphaFoldDB" id="A0A3Q9F212"/>